<comment type="subcellular location">
    <subcellularLocation>
        <location evidence="1">Cell membrane</location>
    </subcellularLocation>
</comment>
<evidence type="ECO:0000256" key="5">
    <source>
        <dbReference type="ARBA" id="ARBA00023136"/>
    </source>
</evidence>
<dbReference type="EMBL" id="PQWO01000022">
    <property type="protein sequence ID" value="PZD71105.1"/>
    <property type="molecule type" value="Genomic_DNA"/>
</dbReference>
<gene>
    <name evidence="11" type="ORF">C1752_08308</name>
</gene>
<dbReference type="PANTHER" id="PTHR43646">
    <property type="entry name" value="GLYCOSYLTRANSFERASE"/>
    <property type="match status" value="1"/>
</dbReference>
<dbReference type="NCBIfam" id="TIGR04283">
    <property type="entry name" value="glyco_like_mftF"/>
    <property type="match status" value="1"/>
</dbReference>
<keyword evidence="5" id="KW-0472">Membrane</keyword>
<evidence type="ECO:0000256" key="3">
    <source>
        <dbReference type="ARBA" id="ARBA00022676"/>
    </source>
</evidence>
<dbReference type="Proteomes" id="UP000248857">
    <property type="component" value="Unassembled WGS sequence"/>
</dbReference>
<dbReference type="InterPro" id="IPR029044">
    <property type="entry name" value="Nucleotide-diphossugar_trans"/>
</dbReference>
<dbReference type="Pfam" id="PF00535">
    <property type="entry name" value="Glycos_transf_2"/>
    <property type="match status" value="1"/>
</dbReference>
<comment type="function">
    <text evidence="6">Catalyzes the glycosylation of 4,4'-diaponeurosporenoate, i.e. the esterification of glucose at the C1'' position with the carboxyl group of 4,4'-diaponeurosporenic acid, to form glycosyl-4,4'-diaponeurosporenoate. This is a step in the biosynthesis of staphyloxanthin, an orange pigment present in most staphylococci strains.</text>
</comment>
<dbReference type="GO" id="GO:0016757">
    <property type="term" value="F:glycosyltransferase activity"/>
    <property type="evidence" value="ECO:0007669"/>
    <property type="project" value="UniProtKB-KW"/>
</dbReference>
<evidence type="ECO:0000256" key="9">
    <source>
        <dbReference type="ARBA" id="ARBA00040345"/>
    </source>
</evidence>
<organism evidence="11 12">
    <name type="scientific">Acaryochloris thomasi RCC1774</name>
    <dbReference type="NCBI Taxonomy" id="1764569"/>
    <lineage>
        <taxon>Bacteria</taxon>
        <taxon>Bacillati</taxon>
        <taxon>Cyanobacteriota</taxon>
        <taxon>Cyanophyceae</taxon>
        <taxon>Acaryochloridales</taxon>
        <taxon>Acaryochloridaceae</taxon>
        <taxon>Acaryochloris</taxon>
        <taxon>Acaryochloris thomasi</taxon>
    </lineage>
</organism>
<dbReference type="InterPro" id="IPR001173">
    <property type="entry name" value="Glyco_trans_2-like"/>
</dbReference>
<keyword evidence="12" id="KW-1185">Reference proteome</keyword>
<accession>A0A2W1JHQ5</accession>
<dbReference type="RefSeq" id="WP_110988427.1">
    <property type="nucleotide sequence ID" value="NZ_CAWNWM010000022.1"/>
</dbReference>
<evidence type="ECO:0000259" key="10">
    <source>
        <dbReference type="Pfam" id="PF00535"/>
    </source>
</evidence>
<evidence type="ECO:0000256" key="2">
    <source>
        <dbReference type="ARBA" id="ARBA00022475"/>
    </source>
</evidence>
<comment type="similarity">
    <text evidence="8">Belongs to the glycosyltransferase 2 family. CrtQ subfamily.</text>
</comment>
<name>A0A2W1JHQ5_9CYAN</name>
<comment type="pathway">
    <text evidence="7">Carotenoid biosynthesis; staphyloxanthin biosynthesis; staphyloxanthin from farnesyl diphosphate: step 4/5.</text>
</comment>
<evidence type="ECO:0000256" key="8">
    <source>
        <dbReference type="ARBA" id="ARBA00038120"/>
    </source>
</evidence>
<feature type="domain" description="Glycosyltransferase 2-like" evidence="10">
    <location>
        <begin position="5"/>
        <end position="118"/>
    </location>
</feature>
<proteinExistence type="inferred from homology"/>
<evidence type="ECO:0000256" key="4">
    <source>
        <dbReference type="ARBA" id="ARBA00022679"/>
    </source>
</evidence>
<evidence type="ECO:0000313" key="11">
    <source>
        <dbReference type="EMBL" id="PZD71105.1"/>
    </source>
</evidence>
<comment type="caution">
    <text evidence="11">The sequence shown here is derived from an EMBL/GenBank/DDBJ whole genome shotgun (WGS) entry which is preliminary data.</text>
</comment>
<dbReference type="Gene3D" id="3.90.550.10">
    <property type="entry name" value="Spore Coat Polysaccharide Biosynthesis Protein SpsA, Chain A"/>
    <property type="match status" value="1"/>
</dbReference>
<evidence type="ECO:0000313" key="12">
    <source>
        <dbReference type="Proteomes" id="UP000248857"/>
    </source>
</evidence>
<evidence type="ECO:0000256" key="6">
    <source>
        <dbReference type="ARBA" id="ARBA00037281"/>
    </source>
</evidence>
<dbReference type="OrthoDB" id="9810303at2"/>
<dbReference type="CDD" id="cd02522">
    <property type="entry name" value="GT_2_like_a"/>
    <property type="match status" value="1"/>
</dbReference>
<evidence type="ECO:0000256" key="7">
    <source>
        <dbReference type="ARBA" id="ARBA00037904"/>
    </source>
</evidence>
<dbReference type="SUPFAM" id="SSF53448">
    <property type="entry name" value="Nucleotide-diphospho-sugar transferases"/>
    <property type="match status" value="1"/>
</dbReference>
<keyword evidence="2" id="KW-1003">Cell membrane</keyword>
<evidence type="ECO:0000256" key="1">
    <source>
        <dbReference type="ARBA" id="ARBA00004236"/>
    </source>
</evidence>
<keyword evidence="3 11" id="KW-0328">Glycosyltransferase</keyword>
<dbReference type="GO" id="GO:0005886">
    <property type="term" value="C:plasma membrane"/>
    <property type="evidence" value="ECO:0007669"/>
    <property type="project" value="UniProtKB-SubCell"/>
</dbReference>
<dbReference type="AlphaFoldDB" id="A0A2W1JHQ5"/>
<dbReference type="InterPro" id="IPR026461">
    <property type="entry name" value="Trfase_2_rSAM/seldom_assoc"/>
</dbReference>
<sequence length="244" mass="27060">MLSVSIIIPTLNEADYLARTLRCLEQLDPPAADIIIVDGGSVDDTLAIAQVPEVTVLSAPQARRSMQMNLGAQAASGEVLCFLHADTLVPDDLIAVIQAVLSNSQVICGAFISVMTGLKTICWGVTLQNFLKTYWGPLFFRPHLFFGKGMRLFFGDQVIFCRQQPFWDCGGFDADMPIMEESDFCQRITHYGRMRLVNRVVQASDRRVAHLGALKANAIYLTVGLLWAFGVSATRLKRLYAEIR</sequence>
<protein>
    <recommendedName>
        <fullName evidence="9">4,4'-diaponeurosporenoate glycosyltransferase</fullName>
    </recommendedName>
</protein>
<reference evidence="11 12" key="1">
    <citation type="journal article" date="2018" name="Sci. Rep.">
        <title>A novel species of the marine cyanobacterium Acaryochloris with a unique pigment content and lifestyle.</title>
        <authorList>
            <person name="Partensky F."/>
            <person name="Six C."/>
            <person name="Ratin M."/>
            <person name="Garczarek L."/>
            <person name="Vaulot D."/>
            <person name="Probert I."/>
            <person name="Calteau A."/>
            <person name="Gourvil P."/>
            <person name="Marie D."/>
            <person name="Grebert T."/>
            <person name="Bouchier C."/>
            <person name="Le Panse S."/>
            <person name="Gachenot M."/>
            <person name="Rodriguez F."/>
            <person name="Garrido J.L."/>
        </authorList>
    </citation>
    <scope>NUCLEOTIDE SEQUENCE [LARGE SCALE GENOMIC DNA]</scope>
    <source>
        <strain evidence="11 12">RCC1774</strain>
    </source>
</reference>
<keyword evidence="4 11" id="KW-0808">Transferase</keyword>
<dbReference type="PANTHER" id="PTHR43646:SF2">
    <property type="entry name" value="GLYCOSYLTRANSFERASE 2-LIKE DOMAIN-CONTAINING PROTEIN"/>
    <property type="match status" value="1"/>
</dbReference>